<dbReference type="STRING" id="225359.A0A2S4PWV5"/>
<feature type="compositionally biased region" description="Polar residues" evidence="1">
    <location>
        <begin position="236"/>
        <end position="262"/>
    </location>
</feature>
<evidence type="ECO:0000313" key="5">
    <source>
        <dbReference type="Proteomes" id="UP000237438"/>
    </source>
</evidence>
<protein>
    <recommendedName>
        <fullName evidence="6">Mid2 domain-containing protein</fullName>
    </recommendedName>
</protein>
<evidence type="ECO:0000313" key="4">
    <source>
        <dbReference type="EMBL" id="POS86472.1"/>
    </source>
</evidence>
<organism evidence="4 5">
    <name type="scientific">Erysiphe pulchra</name>
    <dbReference type="NCBI Taxonomy" id="225359"/>
    <lineage>
        <taxon>Eukaryota</taxon>
        <taxon>Fungi</taxon>
        <taxon>Dikarya</taxon>
        <taxon>Ascomycota</taxon>
        <taxon>Pezizomycotina</taxon>
        <taxon>Leotiomycetes</taxon>
        <taxon>Erysiphales</taxon>
        <taxon>Erysiphaceae</taxon>
        <taxon>Erysiphe</taxon>
    </lineage>
</organism>
<dbReference type="AlphaFoldDB" id="A0A2S4PWV5"/>
<dbReference type="Proteomes" id="UP000237438">
    <property type="component" value="Unassembled WGS sequence"/>
</dbReference>
<keyword evidence="2" id="KW-0812">Transmembrane</keyword>
<keyword evidence="2" id="KW-0472">Membrane</keyword>
<keyword evidence="2" id="KW-1133">Transmembrane helix</keyword>
<keyword evidence="5" id="KW-1185">Reference proteome</keyword>
<feature type="chain" id="PRO_5015596093" description="Mid2 domain-containing protein" evidence="3">
    <location>
        <begin position="21"/>
        <end position="281"/>
    </location>
</feature>
<evidence type="ECO:0000256" key="2">
    <source>
        <dbReference type="SAM" id="Phobius"/>
    </source>
</evidence>
<evidence type="ECO:0000256" key="1">
    <source>
        <dbReference type="SAM" id="MobiDB-lite"/>
    </source>
</evidence>
<accession>A0A2S4PWV5</accession>
<dbReference type="OrthoDB" id="5215637at2759"/>
<feature type="region of interest" description="Disordered" evidence="1">
    <location>
        <begin position="231"/>
        <end position="281"/>
    </location>
</feature>
<feature type="signal peptide" evidence="3">
    <location>
        <begin position="1"/>
        <end position="20"/>
    </location>
</feature>
<proteinExistence type="predicted"/>
<gene>
    <name evidence="4" type="ORF">EPUL_004005</name>
</gene>
<keyword evidence="3" id="KW-0732">Signal</keyword>
<comment type="caution">
    <text evidence="4">The sequence shown here is derived from an EMBL/GenBank/DDBJ whole genome shotgun (WGS) entry which is preliminary data.</text>
</comment>
<sequence length="281" mass="29798">MLPVTSLTLLLLFIDTCAFAISTCWYPDGITSEPNHVPCNQTINYASTCCAPQDACSGGLCVSVYGAYRGSCTDQSWNSPNCAAREWPPCLTDPSTRRRYNRAAPILSCAPPGTKGDGVCCGYSNGSSCCNDQFRIGNSGPTYIPGFDAVATGLSSMGGTNTTNITTVPSNNSQDIGTMVGLGVGIPLGLLVAGLIGFLFYREYNKNKLILDPINSKMALAGAGTGISHSPKDQHNLYQSYSNSQNGPPTMSSHEPSYPSRNSKPEPVFEVPVSNVHEMRG</sequence>
<dbReference type="EMBL" id="PEDP01000325">
    <property type="protein sequence ID" value="POS86472.1"/>
    <property type="molecule type" value="Genomic_DNA"/>
</dbReference>
<evidence type="ECO:0000256" key="3">
    <source>
        <dbReference type="SAM" id="SignalP"/>
    </source>
</evidence>
<evidence type="ECO:0008006" key="6">
    <source>
        <dbReference type="Google" id="ProtNLM"/>
    </source>
</evidence>
<name>A0A2S4PWV5_9PEZI</name>
<feature type="transmembrane region" description="Helical" evidence="2">
    <location>
        <begin position="179"/>
        <end position="201"/>
    </location>
</feature>
<reference evidence="4 5" key="1">
    <citation type="submission" date="2017-10" db="EMBL/GenBank/DDBJ databases">
        <title>Development of genomic resources for the powdery mildew, Erysiphe pulchra.</title>
        <authorList>
            <person name="Wadl P.A."/>
            <person name="Mack B.M."/>
            <person name="Moore G."/>
            <person name="Beltz S.B."/>
        </authorList>
    </citation>
    <scope>NUCLEOTIDE SEQUENCE [LARGE SCALE GENOMIC DNA]</scope>
    <source>
        <strain evidence="4">Cflorida</strain>
    </source>
</reference>